<dbReference type="EMBL" id="CP048113">
    <property type="protein sequence ID" value="QHS58612.1"/>
    <property type="molecule type" value="Genomic_DNA"/>
</dbReference>
<name>A0A6B9Z8N7_9BACT</name>
<proteinExistence type="predicted"/>
<gene>
    <name evidence="2" type="ORF">GWR21_03065</name>
</gene>
<accession>A0A6B9Z8N7</accession>
<dbReference type="KEGG" id="chih:GWR21_03065"/>
<dbReference type="Proteomes" id="UP000476411">
    <property type="component" value="Chromosome"/>
</dbReference>
<evidence type="ECO:0000259" key="1">
    <source>
        <dbReference type="Pfam" id="PF19763"/>
    </source>
</evidence>
<organism evidence="2 3">
    <name type="scientific">Chitinophaga agri</name>
    <dbReference type="NCBI Taxonomy" id="2703787"/>
    <lineage>
        <taxon>Bacteria</taxon>
        <taxon>Pseudomonadati</taxon>
        <taxon>Bacteroidota</taxon>
        <taxon>Chitinophagia</taxon>
        <taxon>Chitinophagales</taxon>
        <taxon>Chitinophagaceae</taxon>
        <taxon>Chitinophaga</taxon>
    </lineage>
</organism>
<sequence length="135" mass="15375">MDSGNGAHATVIRMATDLRNRHLFTRNGVFESYDSLSLYYVGMGGNTNTTTRFRKYEGNGQKILLQEYLDAAHLLTANQTYHVDIVVRDGVVTFSVDDIVYFSYNDPSPLQKGYFGFRSTWSRQEISNFSVKQLP</sequence>
<reference evidence="2 3" key="1">
    <citation type="submission" date="2020-01" db="EMBL/GenBank/DDBJ databases">
        <title>Complete genome sequence of Chitinophaga sp. H33E-04 isolated from quinoa roots.</title>
        <authorList>
            <person name="Weon H.-Y."/>
            <person name="Lee S.A."/>
        </authorList>
    </citation>
    <scope>NUCLEOTIDE SEQUENCE [LARGE SCALE GENOMIC DNA]</scope>
    <source>
        <strain evidence="2 3">H33E-04</strain>
    </source>
</reference>
<feature type="domain" description="DUF6250" evidence="1">
    <location>
        <begin position="14"/>
        <end position="129"/>
    </location>
</feature>
<keyword evidence="3" id="KW-1185">Reference proteome</keyword>
<dbReference type="AlphaFoldDB" id="A0A6B9Z8N7"/>
<dbReference type="Gene3D" id="2.60.120.200">
    <property type="match status" value="1"/>
</dbReference>
<protein>
    <recommendedName>
        <fullName evidence="1">DUF6250 domain-containing protein</fullName>
    </recommendedName>
</protein>
<evidence type="ECO:0000313" key="2">
    <source>
        <dbReference type="EMBL" id="QHS58612.1"/>
    </source>
</evidence>
<evidence type="ECO:0000313" key="3">
    <source>
        <dbReference type="Proteomes" id="UP000476411"/>
    </source>
</evidence>
<dbReference type="InterPro" id="IPR046217">
    <property type="entry name" value="DUF6250"/>
</dbReference>
<dbReference type="Pfam" id="PF19763">
    <property type="entry name" value="DUF6250"/>
    <property type="match status" value="1"/>
</dbReference>